<dbReference type="PANTHER" id="PTHR11712:SF336">
    <property type="entry name" value="3-OXOACYL-[ACYL-CARRIER-PROTEIN] SYNTHASE, MITOCHONDRIAL"/>
    <property type="match status" value="1"/>
</dbReference>
<proteinExistence type="inferred from homology"/>
<sequence>MVPQEFALIWANQEKPMQFKTVAVTGMGTVTRDAVGLQALWRHLLAGGALPAPPTYFDSAGFRSQNTYTVDPQALWQRQLQSCWPASPALYQRLPCAGYGWLAAREALCQASLDNVDISCMGLSLATTSGGSMDSFASGGTTEDARYGALSSAAYLLAELLQLGGSVSVFSCACVSGAAALSHAFERVRQGDTPLMLAGGCDQVREADFAGFNALRAVAPDACRPFDENRKGMVMGDGAAMLVLEDLEHAIARGVRPLAIFRSFGLAADGHHLTAPNPDGLVRAMRQALAGTEGIPGYINCHGTGTQANDSSELLAMQQVFGSEPSEQVVSSTKSSVGHLLGSAGALEAVLTINVLREQCVPPMTTCNQPMATMNFRLPMRDRALPVVTDWAMSNSLGFGGLNGSLIFSRPSGNNPI</sequence>
<dbReference type="EMBL" id="CP040428">
    <property type="protein sequence ID" value="QCT20303.1"/>
    <property type="molecule type" value="Genomic_DNA"/>
</dbReference>
<evidence type="ECO:0000256" key="3">
    <source>
        <dbReference type="ARBA" id="ARBA00022679"/>
    </source>
</evidence>
<evidence type="ECO:0000313" key="7">
    <source>
        <dbReference type="Proteomes" id="UP000302163"/>
    </source>
</evidence>
<dbReference type="CDD" id="cd00834">
    <property type="entry name" value="KAS_I_II"/>
    <property type="match status" value="1"/>
</dbReference>
<dbReference type="InterPro" id="IPR020841">
    <property type="entry name" value="PKS_Beta-ketoAc_synthase_dom"/>
</dbReference>
<reference evidence="6 7" key="1">
    <citation type="submission" date="2019-05" db="EMBL/GenBank/DDBJ databases">
        <title>Complete genome sequence of Izhakiella calystegiae KSNA2, an endophyte isolated from beach morning glory (Calystegia soldanella).</title>
        <authorList>
            <person name="Jiang L."/>
            <person name="Jeong J.C."/>
            <person name="Kim C.Y."/>
            <person name="Kim D.H."/>
            <person name="Kim S.W."/>
            <person name="Lee j."/>
        </authorList>
    </citation>
    <scope>NUCLEOTIDE SEQUENCE [LARGE SCALE GENOMIC DNA]</scope>
    <source>
        <strain evidence="6 7">KSNA2</strain>
    </source>
</reference>
<dbReference type="InterPro" id="IPR000794">
    <property type="entry name" value="Beta-ketoacyl_synthase"/>
</dbReference>
<keyword evidence="3 4" id="KW-0808">Transferase</keyword>
<dbReference type="GO" id="GO:0004315">
    <property type="term" value="F:3-oxoacyl-[acyl-carrier-protein] synthase activity"/>
    <property type="evidence" value="ECO:0007669"/>
    <property type="project" value="TreeGrafter"/>
</dbReference>
<dbReference type="InterPro" id="IPR016039">
    <property type="entry name" value="Thiolase-like"/>
</dbReference>
<evidence type="ECO:0000256" key="2">
    <source>
        <dbReference type="ARBA" id="ARBA00008467"/>
    </source>
</evidence>
<comment type="pathway">
    <text evidence="1">Lipid metabolism; fatty acid biosynthesis.</text>
</comment>
<evidence type="ECO:0000313" key="6">
    <source>
        <dbReference type="EMBL" id="QCT20303.1"/>
    </source>
</evidence>
<dbReference type="InterPro" id="IPR014031">
    <property type="entry name" value="Ketoacyl_synth_C"/>
</dbReference>
<dbReference type="SMART" id="SM00825">
    <property type="entry name" value="PKS_KS"/>
    <property type="match status" value="1"/>
</dbReference>
<evidence type="ECO:0000256" key="1">
    <source>
        <dbReference type="ARBA" id="ARBA00005194"/>
    </source>
</evidence>
<name>A0A4P8YJN9_9ENTR</name>
<dbReference type="Pfam" id="PF02801">
    <property type="entry name" value="Ketoacyl-synt_C"/>
    <property type="match status" value="1"/>
</dbReference>
<gene>
    <name evidence="6" type="ORF">FEM41_11910</name>
</gene>
<comment type="similarity">
    <text evidence="2 4">Belongs to the thiolase-like superfamily. Beta-ketoacyl-ACP synthases family.</text>
</comment>
<keyword evidence="7" id="KW-1185">Reference proteome</keyword>
<dbReference type="InterPro" id="IPR014030">
    <property type="entry name" value="Ketoacyl_synth_N"/>
</dbReference>
<dbReference type="PROSITE" id="PS52004">
    <property type="entry name" value="KS3_2"/>
    <property type="match status" value="1"/>
</dbReference>
<dbReference type="SUPFAM" id="SSF53901">
    <property type="entry name" value="Thiolase-like"/>
    <property type="match status" value="2"/>
</dbReference>
<evidence type="ECO:0000259" key="5">
    <source>
        <dbReference type="PROSITE" id="PS52004"/>
    </source>
</evidence>
<accession>A0A4P8YJN9</accession>
<feature type="domain" description="Ketosynthase family 3 (KS3)" evidence="5">
    <location>
        <begin position="19"/>
        <end position="410"/>
    </location>
</feature>
<dbReference type="GO" id="GO:0006633">
    <property type="term" value="P:fatty acid biosynthetic process"/>
    <property type="evidence" value="ECO:0007669"/>
    <property type="project" value="TreeGrafter"/>
</dbReference>
<dbReference type="Gene3D" id="3.40.47.10">
    <property type="match status" value="1"/>
</dbReference>
<dbReference type="PANTHER" id="PTHR11712">
    <property type="entry name" value="POLYKETIDE SYNTHASE-RELATED"/>
    <property type="match status" value="1"/>
</dbReference>
<organism evidence="6 7">
    <name type="scientific">Jejubacter calystegiae</name>
    <dbReference type="NCBI Taxonomy" id="2579935"/>
    <lineage>
        <taxon>Bacteria</taxon>
        <taxon>Pseudomonadati</taxon>
        <taxon>Pseudomonadota</taxon>
        <taxon>Gammaproteobacteria</taxon>
        <taxon>Enterobacterales</taxon>
        <taxon>Enterobacteriaceae</taxon>
        <taxon>Jejubacter</taxon>
    </lineage>
</organism>
<dbReference type="Proteomes" id="UP000302163">
    <property type="component" value="Chromosome"/>
</dbReference>
<evidence type="ECO:0000256" key="4">
    <source>
        <dbReference type="RuleBase" id="RU003694"/>
    </source>
</evidence>
<dbReference type="OrthoDB" id="9808669at2"/>
<dbReference type="AlphaFoldDB" id="A0A4P8YJN9"/>
<dbReference type="Pfam" id="PF00109">
    <property type="entry name" value="ketoacyl-synt"/>
    <property type="match status" value="1"/>
</dbReference>
<protein>
    <submittedName>
        <fullName evidence="6">Beta-ketoacyl-[acyl-carrier-protein] synthase family protein</fullName>
    </submittedName>
</protein>
<dbReference type="KEGG" id="izh:FEM41_11910"/>